<organism evidence="1 2">
    <name type="scientific">Porphyromonas macacae</name>
    <dbReference type="NCBI Taxonomy" id="28115"/>
    <lineage>
        <taxon>Bacteria</taxon>
        <taxon>Pseudomonadati</taxon>
        <taxon>Bacteroidota</taxon>
        <taxon>Bacteroidia</taxon>
        <taxon>Bacteroidales</taxon>
        <taxon>Porphyromonadaceae</taxon>
        <taxon>Porphyromonas</taxon>
    </lineage>
</organism>
<evidence type="ECO:0000313" key="2">
    <source>
        <dbReference type="Proteomes" id="UP000254156"/>
    </source>
</evidence>
<dbReference type="EMBL" id="UGTF01000002">
    <property type="protein sequence ID" value="SUB88596.1"/>
    <property type="molecule type" value="Genomic_DNA"/>
</dbReference>
<gene>
    <name evidence="1" type="ORF">NCTC11632_00667</name>
</gene>
<proteinExistence type="predicted"/>
<dbReference type="AlphaFoldDB" id="A0A379E7F0"/>
<protein>
    <submittedName>
        <fullName evidence="1">Uncharacterized protein</fullName>
    </submittedName>
</protein>
<accession>A0A379E7F0</accession>
<evidence type="ECO:0000313" key="1">
    <source>
        <dbReference type="EMBL" id="SUB88596.1"/>
    </source>
</evidence>
<sequence>MIKQLRLTTSKVTVREHSDFFYFKASIFPKKKYIEKKVISPLKTVIRMTVRGVRPN</sequence>
<name>A0A379E7F0_9PORP</name>
<reference evidence="1 2" key="1">
    <citation type="submission" date="2018-06" db="EMBL/GenBank/DDBJ databases">
        <authorList>
            <consortium name="Pathogen Informatics"/>
            <person name="Doyle S."/>
        </authorList>
    </citation>
    <scope>NUCLEOTIDE SEQUENCE [LARGE SCALE GENOMIC DNA]</scope>
    <source>
        <strain evidence="1 2">NCTC11632</strain>
    </source>
</reference>
<dbReference type="Proteomes" id="UP000254156">
    <property type="component" value="Unassembled WGS sequence"/>
</dbReference>